<feature type="compositionally biased region" description="Low complexity" evidence="1">
    <location>
        <begin position="240"/>
        <end position="261"/>
    </location>
</feature>
<protein>
    <submittedName>
        <fullName evidence="2">Uncharacterized protein</fullName>
    </submittedName>
</protein>
<sequence length="287" mass="30781">MAAIYILFPREHPELVQSALQHFQWAVERFEAMSERNALAKAALGVLHAIRLRLRRSLASVSNGMTKSRSASSGVSPSTSTTTTSKTNHMSQSSSSTGANIGGYSSGGGHHWETHTPHHNSRSSSSTGTGTGNSAISPNPNNPLQVPLGPLDFSQPGSNTSVTPTTDHNFYPGGQLDWTLPNDFNWASLQPIYPTHDLIFNDLVGVGETSGSGLGWDTRTTVPGLGGLNNSVIGGREEQVQQPQQQQQGMQGQGQQVQQGGLQNWQQFEGDFGNDSVWSLLNQFGPM</sequence>
<name>A0AAN6VVY4_9PEZI</name>
<feature type="compositionally biased region" description="Polar residues" evidence="1">
    <location>
        <begin position="135"/>
        <end position="144"/>
    </location>
</feature>
<feature type="region of interest" description="Disordered" evidence="1">
    <location>
        <begin position="237"/>
        <end position="261"/>
    </location>
</feature>
<feature type="compositionally biased region" description="Low complexity" evidence="1">
    <location>
        <begin position="61"/>
        <end position="91"/>
    </location>
</feature>
<feature type="compositionally biased region" description="Polar residues" evidence="1">
    <location>
        <begin position="155"/>
        <end position="168"/>
    </location>
</feature>
<feature type="compositionally biased region" description="Gly residues" evidence="1">
    <location>
        <begin position="100"/>
        <end position="109"/>
    </location>
</feature>
<organism evidence="2 3">
    <name type="scientific">Triangularia setosa</name>
    <dbReference type="NCBI Taxonomy" id="2587417"/>
    <lineage>
        <taxon>Eukaryota</taxon>
        <taxon>Fungi</taxon>
        <taxon>Dikarya</taxon>
        <taxon>Ascomycota</taxon>
        <taxon>Pezizomycotina</taxon>
        <taxon>Sordariomycetes</taxon>
        <taxon>Sordariomycetidae</taxon>
        <taxon>Sordariales</taxon>
        <taxon>Podosporaceae</taxon>
        <taxon>Triangularia</taxon>
    </lineage>
</organism>
<evidence type="ECO:0000313" key="3">
    <source>
        <dbReference type="Proteomes" id="UP001302321"/>
    </source>
</evidence>
<accession>A0AAN6VVY4</accession>
<reference evidence="2" key="2">
    <citation type="submission" date="2023-05" db="EMBL/GenBank/DDBJ databases">
        <authorList>
            <consortium name="Lawrence Berkeley National Laboratory"/>
            <person name="Steindorff A."/>
            <person name="Hensen N."/>
            <person name="Bonometti L."/>
            <person name="Westerberg I."/>
            <person name="Brannstrom I.O."/>
            <person name="Guillou S."/>
            <person name="Cros-Aarteil S."/>
            <person name="Calhoun S."/>
            <person name="Haridas S."/>
            <person name="Kuo A."/>
            <person name="Mondo S."/>
            <person name="Pangilinan J."/>
            <person name="Riley R."/>
            <person name="Labutti K."/>
            <person name="Andreopoulos B."/>
            <person name="Lipzen A."/>
            <person name="Chen C."/>
            <person name="Yanf M."/>
            <person name="Daum C."/>
            <person name="Ng V."/>
            <person name="Clum A."/>
            <person name="Ohm R."/>
            <person name="Martin F."/>
            <person name="Silar P."/>
            <person name="Natvig D."/>
            <person name="Lalanne C."/>
            <person name="Gautier V."/>
            <person name="Ament-Velasquez S.L."/>
            <person name="Kruys A."/>
            <person name="Hutchinson M.I."/>
            <person name="Powell A.J."/>
            <person name="Barry K."/>
            <person name="Miller A.N."/>
            <person name="Grigoriev I.V."/>
            <person name="Debuchy R."/>
            <person name="Gladieux P."/>
            <person name="Thoren M.H."/>
            <person name="Johannesson H."/>
        </authorList>
    </citation>
    <scope>NUCLEOTIDE SEQUENCE</scope>
    <source>
        <strain evidence="2">CBS 892.96</strain>
    </source>
</reference>
<evidence type="ECO:0000256" key="1">
    <source>
        <dbReference type="SAM" id="MobiDB-lite"/>
    </source>
</evidence>
<dbReference type="Proteomes" id="UP001302321">
    <property type="component" value="Unassembled WGS sequence"/>
</dbReference>
<dbReference type="AlphaFoldDB" id="A0AAN6VVY4"/>
<evidence type="ECO:0000313" key="2">
    <source>
        <dbReference type="EMBL" id="KAK4170655.1"/>
    </source>
</evidence>
<reference evidence="2" key="1">
    <citation type="journal article" date="2023" name="Mol. Phylogenet. Evol.">
        <title>Genome-scale phylogeny and comparative genomics of the fungal order Sordariales.</title>
        <authorList>
            <person name="Hensen N."/>
            <person name="Bonometti L."/>
            <person name="Westerberg I."/>
            <person name="Brannstrom I.O."/>
            <person name="Guillou S."/>
            <person name="Cros-Aarteil S."/>
            <person name="Calhoun S."/>
            <person name="Haridas S."/>
            <person name="Kuo A."/>
            <person name="Mondo S."/>
            <person name="Pangilinan J."/>
            <person name="Riley R."/>
            <person name="LaButti K."/>
            <person name="Andreopoulos B."/>
            <person name="Lipzen A."/>
            <person name="Chen C."/>
            <person name="Yan M."/>
            <person name="Daum C."/>
            <person name="Ng V."/>
            <person name="Clum A."/>
            <person name="Steindorff A."/>
            <person name="Ohm R.A."/>
            <person name="Martin F."/>
            <person name="Silar P."/>
            <person name="Natvig D.O."/>
            <person name="Lalanne C."/>
            <person name="Gautier V."/>
            <person name="Ament-Velasquez S.L."/>
            <person name="Kruys A."/>
            <person name="Hutchinson M.I."/>
            <person name="Powell A.J."/>
            <person name="Barry K."/>
            <person name="Miller A.N."/>
            <person name="Grigoriev I.V."/>
            <person name="Debuchy R."/>
            <person name="Gladieux P."/>
            <person name="Hiltunen Thoren M."/>
            <person name="Johannesson H."/>
        </authorList>
    </citation>
    <scope>NUCLEOTIDE SEQUENCE</scope>
    <source>
        <strain evidence="2">CBS 892.96</strain>
    </source>
</reference>
<keyword evidence="3" id="KW-1185">Reference proteome</keyword>
<feature type="compositionally biased region" description="Low complexity" evidence="1">
    <location>
        <begin position="122"/>
        <end position="134"/>
    </location>
</feature>
<gene>
    <name evidence="2" type="ORF">QBC36DRAFT_371207</name>
</gene>
<dbReference type="EMBL" id="MU866863">
    <property type="protein sequence ID" value="KAK4170655.1"/>
    <property type="molecule type" value="Genomic_DNA"/>
</dbReference>
<proteinExistence type="predicted"/>
<feature type="region of interest" description="Disordered" evidence="1">
    <location>
        <begin position="61"/>
        <end position="168"/>
    </location>
</feature>
<comment type="caution">
    <text evidence="2">The sequence shown here is derived from an EMBL/GenBank/DDBJ whole genome shotgun (WGS) entry which is preliminary data.</text>
</comment>